<dbReference type="OrthoDB" id="9760224at2"/>
<name>A0A371J3R5_9FIRM</name>
<dbReference type="RefSeq" id="WP_094368360.1">
    <property type="nucleotide sequence ID" value="NZ_NOJY02000014.1"/>
</dbReference>
<proteinExistence type="predicted"/>
<evidence type="ECO:0000313" key="1">
    <source>
        <dbReference type="EMBL" id="RDY27318.1"/>
    </source>
</evidence>
<evidence type="ECO:0000313" key="2">
    <source>
        <dbReference type="Proteomes" id="UP000215694"/>
    </source>
</evidence>
<keyword evidence="2" id="KW-1185">Reference proteome</keyword>
<dbReference type="EMBL" id="NOJY02000014">
    <property type="protein sequence ID" value="RDY27318.1"/>
    <property type="molecule type" value="Genomic_DNA"/>
</dbReference>
<organism evidence="1 2">
    <name type="scientific">Romboutsia weinsteinii</name>
    <dbReference type="NCBI Taxonomy" id="2020949"/>
    <lineage>
        <taxon>Bacteria</taxon>
        <taxon>Bacillati</taxon>
        <taxon>Bacillota</taxon>
        <taxon>Clostridia</taxon>
        <taxon>Peptostreptococcales</taxon>
        <taxon>Peptostreptococcaceae</taxon>
        <taxon>Romboutsia</taxon>
    </lineage>
</organism>
<protein>
    <submittedName>
        <fullName evidence="1">Uncharacterized protein</fullName>
    </submittedName>
</protein>
<reference evidence="1 2" key="1">
    <citation type="journal article" date="2017" name="Genome Announc.">
        <title>Draft Genome Sequence of Romboutsia weinsteinii sp. nov. Strain CCRI-19649(T) Isolated from Surface Water.</title>
        <authorList>
            <person name="Maheux A.F."/>
            <person name="Boudreau D.K."/>
            <person name="Berube E."/>
            <person name="Boissinot M."/>
            <person name="Cantin P."/>
            <person name="Raymond F."/>
            <person name="Corbeil J."/>
            <person name="Omar R.F."/>
            <person name="Bergeron M.G."/>
        </authorList>
    </citation>
    <scope>NUCLEOTIDE SEQUENCE [LARGE SCALE GENOMIC DNA]</scope>
    <source>
        <strain evidence="1 2">CCRI-19649</strain>
    </source>
</reference>
<dbReference type="Proteomes" id="UP000215694">
    <property type="component" value="Unassembled WGS sequence"/>
</dbReference>
<comment type="caution">
    <text evidence="1">The sequence shown here is derived from an EMBL/GenBank/DDBJ whole genome shotgun (WGS) entry which is preliminary data.</text>
</comment>
<accession>A0A371J3R5</accession>
<gene>
    <name evidence="1" type="ORF">CHL78_010045</name>
</gene>
<sequence length="95" mass="10966">MRSERLQNLSQLSKNTIKPSEYQGFFSILETVGYVINHKDNQLDNVTKNLILSMGIKIDGDKLGNNSNLFNDQFISEKRNSVFDNKLVTERKEDK</sequence>
<dbReference type="AlphaFoldDB" id="A0A371J3R5"/>